<name>A0A3G8XN52_9FLAO</name>
<evidence type="ECO:0000256" key="5">
    <source>
        <dbReference type="ARBA" id="ARBA00023136"/>
    </source>
</evidence>
<accession>A0A3G8XN52</accession>
<evidence type="ECO:0000259" key="8">
    <source>
        <dbReference type="Pfam" id="PF13567"/>
    </source>
</evidence>
<dbReference type="PANTHER" id="PTHR30619">
    <property type="entry name" value="DNA INTERNALIZATION/COMPETENCE PROTEIN COMEC/REC2"/>
    <property type="match status" value="1"/>
</dbReference>
<evidence type="ECO:0000256" key="6">
    <source>
        <dbReference type="SAM" id="Phobius"/>
    </source>
</evidence>
<feature type="transmembrane region" description="Helical" evidence="6">
    <location>
        <begin position="37"/>
        <end position="58"/>
    </location>
</feature>
<keyword evidence="3 6" id="KW-0812">Transmembrane</keyword>
<proteinExistence type="predicted"/>
<dbReference type="EMBL" id="CP034159">
    <property type="protein sequence ID" value="AZI33187.1"/>
    <property type="molecule type" value="Genomic_DNA"/>
</dbReference>
<evidence type="ECO:0000313" key="9">
    <source>
        <dbReference type="EMBL" id="AZI33187.1"/>
    </source>
</evidence>
<feature type="transmembrane region" description="Helical" evidence="6">
    <location>
        <begin position="248"/>
        <end position="271"/>
    </location>
</feature>
<dbReference type="InterPro" id="IPR004477">
    <property type="entry name" value="ComEC_N"/>
</dbReference>
<feature type="transmembrane region" description="Helical" evidence="6">
    <location>
        <begin position="412"/>
        <end position="441"/>
    </location>
</feature>
<evidence type="ECO:0000256" key="2">
    <source>
        <dbReference type="ARBA" id="ARBA00022475"/>
    </source>
</evidence>
<evidence type="ECO:0000256" key="4">
    <source>
        <dbReference type="ARBA" id="ARBA00022989"/>
    </source>
</evidence>
<feature type="transmembrane region" description="Helical" evidence="6">
    <location>
        <begin position="499"/>
        <end position="516"/>
    </location>
</feature>
<organism evidence="9 10">
    <name type="scientific">Kaistella carnis</name>
    <dbReference type="NCBI Taxonomy" id="1241979"/>
    <lineage>
        <taxon>Bacteria</taxon>
        <taxon>Pseudomonadati</taxon>
        <taxon>Bacteroidota</taxon>
        <taxon>Flavobacteriia</taxon>
        <taxon>Flavobacteriales</taxon>
        <taxon>Weeksellaceae</taxon>
        <taxon>Chryseobacterium group</taxon>
        <taxon>Kaistella</taxon>
    </lineage>
</organism>
<dbReference type="Pfam" id="PF13567">
    <property type="entry name" value="DUF4131"/>
    <property type="match status" value="1"/>
</dbReference>
<gene>
    <name evidence="9" type="ORF">EIB73_08370</name>
</gene>
<feature type="domain" description="ComEC/Rec2-related protein" evidence="7">
    <location>
        <begin position="225"/>
        <end position="492"/>
    </location>
</feature>
<keyword evidence="10" id="KW-1185">Reference proteome</keyword>
<dbReference type="OrthoDB" id="9761531at2"/>
<feature type="transmembrane region" description="Helical" evidence="6">
    <location>
        <begin position="469"/>
        <end position="487"/>
    </location>
</feature>
<dbReference type="InterPro" id="IPR025405">
    <property type="entry name" value="DUF4131"/>
</dbReference>
<keyword evidence="4 6" id="KW-1133">Transmembrane helix</keyword>
<dbReference type="Proteomes" id="UP000270185">
    <property type="component" value="Chromosome"/>
</dbReference>
<dbReference type="GO" id="GO:0005886">
    <property type="term" value="C:plasma membrane"/>
    <property type="evidence" value="ECO:0007669"/>
    <property type="project" value="UniProtKB-SubCell"/>
</dbReference>
<evidence type="ECO:0000256" key="1">
    <source>
        <dbReference type="ARBA" id="ARBA00004651"/>
    </source>
</evidence>
<protein>
    <submittedName>
        <fullName evidence="9">ComEC family competence protein</fullName>
    </submittedName>
</protein>
<comment type="subcellular location">
    <subcellularLocation>
        <location evidence="1">Cell membrane</location>
        <topology evidence="1">Multi-pass membrane protein</topology>
    </subcellularLocation>
</comment>
<dbReference type="KEGG" id="ccas:EIB73_08370"/>
<feature type="transmembrane region" description="Helical" evidence="6">
    <location>
        <begin position="65"/>
        <end position="82"/>
    </location>
</feature>
<dbReference type="RefSeq" id="WP_125024429.1">
    <property type="nucleotide sequence ID" value="NZ_CP034159.1"/>
</dbReference>
<evidence type="ECO:0000313" key="10">
    <source>
        <dbReference type="Proteomes" id="UP000270185"/>
    </source>
</evidence>
<dbReference type="Pfam" id="PF03772">
    <property type="entry name" value="Competence"/>
    <property type="match status" value="1"/>
</dbReference>
<feature type="domain" description="DUF4131" evidence="8">
    <location>
        <begin position="36"/>
        <end position="181"/>
    </location>
</feature>
<feature type="transmembrane region" description="Helical" evidence="6">
    <location>
        <begin position="278"/>
        <end position="294"/>
    </location>
</feature>
<dbReference type="PANTHER" id="PTHR30619:SF1">
    <property type="entry name" value="RECOMBINATION PROTEIN 2"/>
    <property type="match status" value="1"/>
</dbReference>
<reference evidence="10" key="1">
    <citation type="submission" date="2018-11" db="EMBL/GenBank/DDBJ databases">
        <title>Proposal to divide the Flavobacteriaceae and reorganize its genera based on Amino Acid Identity values calculated from whole genome sequences.</title>
        <authorList>
            <person name="Nicholson A.C."/>
            <person name="Gulvik C.A."/>
            <person name="Whitney A.M."/>
            <person name="Humrighouse B.W."/>
            <person name="Bell M."/>
            <person name="Holmes B."/>
            <person name="Steigerwalt A.G."/>
            <person name="Villarma A."/>
            <person name="Sheth M."/>
            <person name="Batra D."/>
            <person name="Pryor J."/>
            <person name="Bernardet J.-F."/>
            <person name="Hugo C."/>
            <person name="Kampfer P."/>
            <person name="Newman J.D."/>
            <person name="McQuiston J.R."/>
        </authorList>
    </citation>
    <scope>NUCLEOTIDE SEQUENCE [LARGE SCALE GENOMIC DNA]</scope>
    <source>
        <strain evidence="10">G0081</strain>
    </source>
</reference>
<dbReference type="InterPro" id="IPR052159">
    <property type="entry name" value="Competence_DNA_uptake"/>
</dbReference>
<dbReference type="AlphaFoldDB" id="A0A3G8XN52"/>
<evidence type="ECO:0000256" key="3">
    <source>
        <dbReference type="ARBA" id="ARBA00022692"/>
    </source>
</evidence>
<feature type="transmembrane region" description="Helical" evidence="6">
    <location>
        <begin position="377"/>
        <end position="400"/>
    </location>
</feature>
<evidence type="ECO:0000259" key="7">
    <source>
        <dbReference type="Pfam" id="PF03772"/>
    </source>
</evidence>
<dbReference type="NCBIfam" id="TIGR00360">
    <property type="entry name" value="ComEC_N-term"/>
    <property type="match status" value="1"/>
</dbReference>
<sequence>MIVLRKKKLHKEPLLILLVCFVLGIFAQDYFYWSEGYVFIVLIGSFFLLSLFFLKNFYVFKFRSILLGVLFFSLGIFSHFLHSQKPELPVLKGKENITFKMTKKLNSNEKNRRYEIIGWKDKELFKSVLSYPKSERELDFNHYYKAEVYINKLEKPYRDFQFDYAKYLSRKGIYFQSYLPNSISVGERNDLSFSEKIRQKRLNILAKIDQTSLDKRSREFMKGIILADRTEMDKATVRDFRNSGMMHILAISGTHMAIIFGVILLVLNFLFPPKFRRHKIVLALLLIWSFAVFIDFGNSVVRSCVMISAYYMFVLLQRKTDLLHSMAIAGFVILAANTNQLFEVGFQLSFVAVFGIYWFNQPILKYLPQPKNKFQNFMVNIFSISMSAQLATIPLLIYYFHQYSFISVIANLVIIPFAEIVIVFSLIMVILIGLSFNFLWIENLYNVVVKGTLKLIHFFGEVDFAMNEMLPMTLLEMVLLFSVLYFLRFMIKKMSIKSFSKVLYFLLVFIALRIMLNYRATKIEEVLVHEFFKENIVSAKEVGKVTFYISQNADQEKLKQYIIEPYLTSRRTKEFVVKVLPENISTIDINGKNYNVGQ</sequence>
<keyword evidence="2" id="KW-1003">Cell membrane</keyword>
<keyword evidence="5 6" id="KW-0472">Membrane</keyword>
<feature type="transmembrane region" description="Helical" evidence="6">
    <location>
        <begin position="328"/>
        <end position="357"/>
    </location>
</feature>